<evidence type="ECO:0000256" key="1">
    <source>
        <dbReference type="ARBA" id="ARBA00022603"/>
    </source>
</evidence>
<gene>
    <name evidence="4" type="ORF">SAMN05660297_01902</name>
</gene>
<dbReference type="EMBL" id="FOHU01000007">
    <property type="protein sequence ID" value="SET28199.1"/>
    <property type="molecule type" value="Genomic_DNA"/>
</dbReference>
<keyword evidence="2 4" id="KW-0808">Transferase</keyword>
<dbReference type="SUPFAM" id="SSF53335">
    <property type="entry name" value="S-adenosyl-L-methionine-dependent methyltransferases"/>
    <property type="match status" value="1"/>
</dbReference>
<dbReference type="GO" id="GO:0032259">
    <property type="term" value="P:methylation"/>
    <property type="evidence" value="ECO:0007669"/>
    <property type="project" value="UniProtKB-KW"/>
</dbReference>
<dbReference type="PANTHER" id="PTHR43861">
    <property type="entry name" value="TRANS-ACONITATE 2-METHYLTRANSFERASE-RELATED"/>
    <property type="match status" value="1"/>
</dbReference>
<dbReference type="CDD" id="cd02440">
    <property type="entry name" value="AdoMet_MTases"/>
    <property type="match status" value="1"/>
</dbReference>
<evidence type="ECO:0000313" key="4">
    <source>
        <dbReference type="EMBL" id="SET28199.1"/>
    </source>
</evidence>
<dbReference type="Pfam" id="PF13649">
    <property type="entry name" value="Methyltransf_25"/>
    <property type="match status" value="1"/>
</dbReference>
<dbReference type="OrthoDB" id="9791837at2"/>
<name>A0A1I0D7G4_9FIRM</name>
<protein>
    <submittedName>
        <fullName evidence="4">Methyltransferase domain-containing protein</fullName>
    </submittedName>
</protein>
<dbReference type="Gene3D" id="2.20.25.110">
    <property type="entry name" value="S-adenosyl-L-methionine-dependent methyltransferases"/>
    <property type="match status" value="1"/>
</dbReference>
<proteinExistence type="predicted"/>
<sequence length="274" mass="31180">MKAKDLARDDRKKPQLIKCRSSYLGGDNMGFYQEFSKYYDIVFPMGNAQLEFIRKRTSNPKGKILDIACGTGNYALALAEKGFFVAALDLDTEMIKQLEDKVKAKGLALEALTGDMKTVKNHFKEGSFDTVFCIGNSLVHLTKLEEIQQALDQMYSILKVGGYLILQIINYDRITKYNIDGLPTIENKDAGVKFIRKYKYEEEKKIIHFNTELVVAQENTTKTYSNSVPLYPLQSQQLMGMLQTAGFQNIQLYGSFLEEEYREESYATVVAAEK</sequence>
<reference evidence="4 5" key="1">
    <citation type="submission" date="2016-10" db="EMBL/GenBank/DDBJ databases">
        <authorList>
            <person name="de Groot N.N."/>
        </authorList>
    </citation>
    <scope>NUCLEOTIDE SEQUENCE [LARGE SCALE GENOMIC DNA]</scope>
    <source>
        <strain evidence="4 5">DSM 18979</strain>
    </source>
</reference>
<evidence type="ECO:0000256" key="2">
    <source>
        <dbReference type="ARBA" id="ARBA00022679"/>
    </source>
</evidence>
<dbReference type="AlphaFoldDB" id="A0A1I0D7G4"/>
<feature type="domain" description="Methyltransferase" evidence="3">
    <location>
        <begin position="64"/>
        <end position="162"/>
    </location>
</feature>
<organism evidence="4 5">
    <name type="scientific">Natronincola peptidivorans</name>
    <dbReference type="NCBI Taxonomy" id="426128"/>
    <lineage>
        <taxon>Bacteria</taxon>
        <taxon>Bacillati</taxon>
        <taxon>Bacillota</taxon>
        <taxon>Clostridia</taxon>
        <taxon>Peptostreptococcales</taxon>
        <taxon>Natronincolaceae</taxon>
        <taxon>Natronincola</taxon>
    </lineage>
</organism>
<keyword evidence="5" id="KW-1185">Reference proteome</keyword>
<keyword evidence="1 4" id="KW-0489">Methyltransferase</keyword>
<dbReference type="InterPro" id="IPR041698">
    <property type="entry name" value="Methyltransf_25"/>
</dbReference>
<dbReference type="Gene3D" id="3.40.50.150">
    <property type="entry name" value="Vaccinia Virus protein VP39"/>
    <property type="match status" value="1"/>
</dbReference>
<dbReference type="GO" id="GO:0008168">
    <property type="term" value="F:methyltransferase activity"/>
    <property type="evidence" value="ECO:0007669"/>
    <property type="project" value="UniProtKB-KW"/>
</dbReference>
<evidence type="ECO:0000259" key="3">
    <source>
        <dbReference type="Pfam" id="PF13649"/>
    </source>
</evidence>
<dbReference type="Proteomes" id="UP000199568">
    <property type="component" value="Unassembled WGS sequence"/>
</dbReference>
<dbReference type="STRING" id="426128.SAMN05660297_01902"/>
<accession>A0A1I0D7G4</accession>
<dbReference type="InterPro" id="IPR029063">
    <property type="entry name" value="SAM-dependent_MTases_sf"/>
</dbReference>
<evidence type="ECO:0000313" key="5">
    <source>
        <dbReference type="Proteomes" id="UP000199568"/>
    </source>
</evidence>
<dbReference type="PANTHER" id="PTHR43861:SF1">
    <property type="entry name" value="TRANS-ACONITATE 2-METHYLTRANSFERASE"/>
    <property type="match status" value="1"/>
</dbReference>